<dbReference type="OrthoDB" id="1878542at2759"/>
<evidence type="ECO:0000256" key="1">
    <source>
        <dbReference type="ARBA" id="ARBA00007992"/>
    </source>
</evidence>
<keyword evidence="6" id="KW-1133">Transmembrane helix</keyword>
<dbReference type="InterPro" id="IPR036188">
    <property type="entry name" value="FAD/NAD-bd_sf"/>
</dbReference>
<dbReference type="AlphaFoldDB" id="A0A0H2RW34"/>
<dbReference type="EMBL" id="KQ085921">
    <property type="protein sequence ID" value="KLO16029.1"/>
    <property type="molecule type" value="Genomic_DNA"/>
</dbReference>
<dbReference type="InterPro" id="IPR050493">
    <property type="entry name" value="FAD-dep_Monooxygenase_BioMet"/>
</dbReference>
<keyword evidence="9" id="KW-1185">Reference proteome</keyword>
<evidence type="ECO:0000256" key="6">
    <source>
        <dbReference type="SAM" id="Phobius"/>
    </source>
</evidence>
<keyword evidence="6" id="KW-0812">Transmembrane</keyword>
<dbReference type="PRINTS" id="PR00420">
    <property type="entry name" value="RNGMNOXGNASE"/>
</dbReference>
<dbReference type="GO" id="GO:0071949">
    <property type="term" value="F:FAD binding"/>
    <property type="evidence" value="ECO:0007669"/>
    <property type="project" value="InterPro"/>
</dbReference>
<name>A0A0H2RW34_9AGAM</name>
<organism evidence="8 9">
    <name type="scientific">Schizopora paradoxa</name>
    <dbReference type="NCBI Taxonomy" id="27342"/>
    <lineage>
        <taxon>Eukaryota</taxon>
        <taxon>Fungi</taxon>
        <taxon>Dikarya</taxon>
        <taxon>Basidiomycota</taxon>
        <taxon>Agaricomycotina</taxon>
        <taxon>Agaricomycetes</taxon>
        <taxon>Hymenochaetales</taxon>
        <taxon>Schizoporaceae</taxon>
        <taxon>Schizopora</taxon>
    </lineage>
</organism>
<reference evidence="8 9" key="1">
    <citation type="submission" date="2015-04" db="EMBL/GenBank/DDBJ databases">
        <title>Complete genome sequence of Schizopora paradoxa KUC8140, a cosmopolitan wood degrader in East Asia.</title>
        <authorList>
            <consortium name="DOE Joint Genome Institute"/>
            <person name="Min B."/>
            <person name="Park H."/>
            <person name="Jang Y."/>
            <person name="Kim J.-J."/>
            <person name="Kim K.H."/>
            <person name="Pangilinan J."/>
            <person name="Lipzen A."/>
            <person name="Riley R."/>
            <person name="Grigoriev I.V."/>
            <person name="Spatafora J.W."/>
            <person name="Choi I.-G."/>
        </authorList>
    </citation>
    <scope>NUCLEOTIDE SEQUENCE [LARGE SCALE GENOMIC DNA]</scope>
    <source>
        <strain evidence="8 9">KUC8140</strain>
    </source>
</reference>
<dbReference type="GO" id="GO:0004497">
    <property type="term" value="F:monooxygenase activity"/>
    <property type="evidence" value="ECO:0007669"/>
    <property type="project" value="UniProtKB-KW"/>
</dbReference>
<proteinExistence type="inferred from homology"/>
<dbReference type="PANTHER" id="PTHR13789">
    <property type="entry name" value="MONOOXYGENASE"/>
    <property type="match status" value="1"/>
</dbReference>
<dbReference type="FunFam" id="3.50.50.60:FF:000115">
    <property type="entry name" value="Salicylate hydroxylase, putative"/>
    <property type="match status" value="1"/>
</dbReference>
<gene>
    <name evidence="8" type="ORF">SCHPADRAFT_232731</name>
</gene>
<dbReference type="Gene3D" id="3.50.50.60">
    <property type="entry name" value="FAD/NAD(P)-binding domain"/>
    <property type="match status" value="1"/>
</dbReference>
<dbReference type="InParanoid" id="A0A0H2RW34"/>
<accession>A0A0H2RW34</accession>
<feature type="domain" description="FAD-binding" evidence="7">
    <location>
        <begin position="37"/>
        <end position="362"/>
    </location>
</feature>
<sequence>MASISDHYAEADQAARAVDTAKDITLYGGRKAPLPLNVIIIGCGLGGLATAYALGKAGHRVRIIESAPKIGEVGAGIQVTPNLSRILIRWGLGEQLKNIAVLPEAIALRRYCTGELVGWTRWGVTMEEMYNSPYYHIHRADFHRLLLDLASTVSTLKLNSTVVKVNPSPPHPSVTLSTGEVLSADLIIGCDGVKSLVRDLVVGEPTKAVATGDAAYRAIIPTSEMMKDPALRELVESPEMTGWMGPGRHIMGYCIRAKREYNLVMAHPDDGSVESWTAEGSADKMRADFEGWEPRITKLLSMVPSTLKWKLMDRQPLTTWLHHEGRVVLLGDSCHPMLPYRAQGAAMAVEDAAVLGNLLSRLSHPAELTPLLRGYEVLRYHRTAETQKSSRLNQHIFHLPDGPAQQERDDSMRRAMETELARVSKQLHYRPWTTEEMTTALWDSVAEKQRQTSDFTGEGNSNQWADMRKNREQFGYDADLVSEKWWVENGERVCRQAVANSVSNVSARM</sequence>
<evidence type="ECO:0000256" key="2">
    <source>
        <dbReference type="ARBA" id="ARBA00022630"/>
    </source>
</evidence>
<evidence type="ECO:0000313" key="8">
    <source>
        <dbReference type="EMBL" id="KLO16029.1"/>
    </source>
</evidence>
<keyword evidence="3" id="KW-0274">FAD</keyword>
<protein>
    <submittedName>
        <fullName evidence="8">FAD/NAD-binding domain-containing protein</fullName>
    </submittedName>
</protein>
<keyword evidence="5" id="KW-0503">Monooxygenase</keyword>
<feature type="transmembrane region" description="Helical" evidence="6">
    <location>
        <begin position="34"/>
        <end position="54"/>
    </location>
</feature>
<evidence type="ECO:0000256" key="5">
    <source>
        <dbReference type="ARBA" id="ARBA00023033"/>
    </source>
</evidence>
<dbReference type="SUPFAM" id="SSF51905">
    <property type="entry name" value="FAD/NAD(P)-binding domain"/>
    <property type="match status" value="1"/>
</dbReference>
<evidence type="ECO:0000256" key="4">
    <source>
        <dbReference type="ARBA" id="ARBA00023002"/>
    </source>
</evidence>
<dbReference type="InterPro" id="IPR002938">
    <property type="entry name" value="FAD-bd"/>
</dbReference>
<keyword evidence="2" id="KW-0285">Flavoprotein</keyword>
<dbReference type="PANTHER" id="PTHR13789:SF147">
    <property type="entry name" value="PUTATIVE (AFU_ORTHOLOGUE AFUA_2G01950)-RELATED"/>
    <property type="match status" value="1"/>
</dbReference>
<dbReference type="Pfam" id="PF01494">
    <property type="entry name" value="FAD_binding_3"/>
    <property type="match status" value="1"/>
</dbReference>
<keyword evidence="4" id="KW-0560">Oxidoreductase</keyword>
<comment type="similarity">
    <text evidence="1">Belongs to the paxM FAD-dependent monooxygenase family.</text>
</comment>
<keyword evidence="6" id="KW-0472">Membrane</keyword>
<evidence type="ECO:0000256" key="3">
    <source>
        <dbReference type="ARBA" id="ARBA00022827"/>
    </source>
</evidence>
<dbReference type="Proteomes" id="UP000053477">
    <property type="component" value="Unassembled WGS sequence"/>
</dbReference>
<dbReference type="SUPFAM" id="SSF54373">
    <property type="entry name" value="FAD-linked reductases, C-terminal domain"/>
    <property type="match status" value="1"/>
</dbReference>
<evidence type="ECO:0000259" key="7">
    <source>
        <dbReference type="Pfam" id="PF01494"/>
    </source>
</evidence>
<evidence type="ECO:0000313" key="9">
    <source>
        <dbReference type="Proteomes" id="UP000053477"/>
    </source>
</evidence>
<dbReference type="STRING" id="27342.A0A0H2RW34"/>